<dbReference type="InterPro" id="IPR007603">
    <property type="entry name" value="Choline_transptr-like"/>
</dbReference>
<evidence type="ECO:0000256" key="3">
    <source>
        <dbReference type="ARBA" id="ARBA00022692"/>
    </source>
</evidence>
<gene>
    <name evidence="8" type="ORF">BD289DRAFT_394906</name>
</gene>
<feature type="transmembrane region" description="Helical" evidence="6">
    <location>
        <begin position="511"/>
        <end position="529"/>
    </location>
</feature>
<feature type="transmembrane region" description="Helical" evidence="6">
    <location>
        <begin position="381"/>
        <end position="401"/>
    </location>
</feature>
<feature type="transmembrane region" description="Helical" evidence="6">
    <location>
        <begin position="421"/>
        <end position="438"/>
    </location>
</feature>
<keyword evidence="4 6" id="KW-1133">Transmembrane helix</keyword>
<dbReference type="PANTHER" id="PTHR12385:SF88">
    <property type="entry name" value="CHOLINE TRANSPORTER-LIKE PROTEIN CTL1"/>
    <property type="match status" value="1"/>
</dbReference>
<feature type="compositionally biased region" description="Low complexity" evidence="7">
    <location>
        <begin position="26"/>
        <end position="43"/>
    </location>
</feature>
<dbReference type="Pfam" id="PF04515">
    <property type="entry name" value="Choline_transpo"/>
    <property type="match status" value="1"/>
</dbReference>
<dbReference type="Proteomes" id="UP000241462">
    <property type="component" value="Unassembled WGS sequence"/>
</dbReference>
<reference evidence="8 9" key="1">
    <citation type="journal article" date="2018" name="Mycol. Prog.">
        <title>Coniella lustricola, a new species from submerged detritus.</title>
        <authorList>
            <person name="Raudabaugh D.B."/>
            <person name="Iturriaga T."/>
            <person name="Carver A."/>
            <person name="Mondo S."/>
            <person name="Pangilinan J."/>
            <person name="Lipzen A."/>
            <person name="He G."/>
            <person name="Amirebrahimi M."/>
            <person name="Grigoriev I.V."/>
            <person name="Miller A.N."/>
        </authorList>
    </citation>
    <scope>NUCLEOTIDE SEQUENCE [LARGE SCALE GENOMIC DNA]</scope>
    <source>
        <strain evidence="8 9">B22-T-1</strain>
    </source>
</reference>
<feature type="transmembrane region" description="Helical" evidence="6">
    <location>
        <begin position="593"/>
        <end position="612"/>
    </location>
</feature>
<feature type="transmembrane region" description="Helical" evidence="6">
    <location>
        <begin position="309"/>
        <end position="332"/>
    </location>
</feature>
<dbReference type="PANTHER" id="PTHR12385">
    <property type="entry name" value="CHOLINE TRANSPORTER-LIKE (SLC FAMILY 44)"/>
    <property type="match status" value="1"/>
</dbReference>
<feature type="transmembrane region" description="Helical" evidence="6">
    <location>
        <begin position="352"/>
        <end position="374"/>
    </location>
</feature>
<dbReference type="EMBL" id="KZ678535">
    <property type="protein sequence ID" value="PSR80269.1"/>
    <property type="molecule type" value="Genomic_DNA"/>
</dbReference>
<comment type="subcellular location">
    <subcellularLocation>
        <location evidence="6">Cell membrane</location>
        <topology evidence="6">Multi-pass membrane protein</topology>
    </subcellularLocation>
    <subcellularLocation>
        <location evidence="1">Membrane</location>
        <topology evidence="1">Multi-pass membrane protein</topology>
    </subcellularLocation>
</comment>
<organism evidence="8 9">
    <name type="scientific">Coniella lustricola</name>
    <dbReference type="NCBI Taxonomy" id="2025994"/>
    <lineage>
        <taxon>Eukaryota</taxon>
        <taxon>Fungi</taxon>
        <taxon>Dikarya</taxon>
        <taxon>Ascomycota</taxon>
        <taxon>Pezizomycotina</taxon>
        <taxon>Sordariomycetes</taxon>
        <taxon>Sordariomycetidae</taxon>
        <taxon>Diaporthales</taxon>
        <taxon>Schizoparmaceae</taxon>
        <taxon>Coniella</taxon>
    </lineage>
</organism>
<name>A0A2T2ZZU2_9PEZI</name>
<feature type="region of interest" description="Disordered" evidence="7">
    <location>
        <begin position="136"/>
        <end position="166"/>
    </location>
</feature>
<feature type="transmembrane region" description="Helical" evidence="6">
    <location>
        <begin position="671"/>
        <end position="690"/>
    </location>
</feature>
<comment type="similarity">
    <text evidence="2 6">Belongs to the CTL (choline transporter-like) family.</text>
</comment>
<evidence type="ECO:0000256" key="6">
    <source>
        <dbReference type="RuleBase" id="RU368066"/>
    </source>
</evidence>
<sequence>MFSEYASRFLAQSQSRLSTFQGQSDNNNNNNNTATTTTNISNTSEPQAHRHHGDWSSRDARHGGRSFLGAARANNPYQPAASRFGHLTFASRYSTTQDAPLFQSARDELREEDDEDERDREAVDLYALQQSRRVFQTARLEESTEPEDEGSRGSLEQSHDQEEDSAYVDRAHVRGIKSSWNGPRSSFVRRPTDLGSGSGGSSSKRGAYDALERVASHSTDSSGKGRMEDVGLESTIADNEPPADLTMEASADDHPPAFQKLRGSAGPARIPIRRNSIPDSELGGPPSDYTSQTVAVSPPPGDLFKHDAFFAWVYLIAVAAMFATFCLVWLHTASPTKSNPIGDTVYTVLRSSFNLLAVDTLVAIVVSFVWLAALRYFVRPLVAIILVAVPVIMLSFSIYPFVSSFEGRQHGSSFQDIVMRWASTLPGFFAVVWVYMVWKGRRSLSSSIAILEFSSRILAANNALVLVGMGVLVLIVFWTWLWLAMFTRAFLGGSFSGALSRYVIQPSTWWLGAYFMMMYLWTLSVIAGVQRGTTAATVSQWYFHRNAVPAVASRDIVLAALNHSVTTIFGTISLSTLLAIVVRLPLLVLHRRIAGFITAFFYTLVPTSIVAMTNPLTLTYAAIHSQPLVDSARGLSHMEFLGPQAPTTTLTPRNLKHRGSAPLLPYRLAKLLLHATRFIMATALGFAGWVITARQLRIAVPDGSYRGSAYAYVVGLVASFIGWGILGAMEGILSSIVDAVVICYGSETKMVSGGGGYCMEAAQLFGGRGRGRGSGGANWDTGE</sequence>
<comment type="function">
    <text evidence="6">Probably involved in transport through the plasma membrane.</text>
</comment>
<dbReference type="STRING" id="2025994.A0A2T2ZZU2"/>
<evidence type="ECO:0000313" key="8">
    <source>
        <dbReference type="EMBL" id="PSR80269.1"/>
    </source>
</evidence>
<evidence type="ECO:0000256" key="2">
    <source>
        <dbReference type="ARBA" id="ARBA00007168"/>
    </source>
</evidence>
<evidence type="ECO:0000256" key="1">
    <source>
        <dbReference type="ARBA" id="ARBA00004141"/>
    </source>
</evidence>
<evidence type="ECO:0000256" key="4">
    <source>
        <dbReference type="ARBA" id="ARBA00022989"/>
    </source>
</evidence>
<accession>A0A2T2ZZU2</accession>
<evidence type="ECO:0000256" key="5">
    <source>
        <dbReference type="ARBA" id="ARBA00023136"/>
    </source>
</evidence>
<keyword evidence="5 6" id="KW-0472">Membrane</keyword>
<dbReference type="AlphaFoldDB" id="A0A2T2ZZU2"/>
<dbReference type="GO" id="GO:0022857">
    <property type="term" value="F:transmembrane transporter activity"/>
    <property type="evidence" value="ECO:0007669"/>
    <property type="project" value="UniProtKB-UniRule"/>
</dbReference>
<feature type="region of interest" description="Disordered" evidence="7">
    <location>
        <begin position="16"/>
        <end position="63"/>
    </location>
</feature>
<feature type="transmembrane region" description="Helical" evidence="6">
    <location>
        <begin position="459"/>
        <end position="480"/>
    </location>
</feature>
<feature type="region of interest" description="Disordered" evidence="7">
    <location>
        <begin position="178"/>
        <end position="207"/>
    </location>
</feature>
<dbReference type="InParanoid" id="A0A2T2ZZU2"/>
<feature type="compositionally biased region" description="Polar residues" evidence="7">
    <location>
        <begin position="16"/>
        <end position="25"/>
    </location>
</feature>
<feature type="transmembrane region" description="Helical" evidence="6">
    <location>
        <begin position="556"/>
        <end position="581"/>
    </location>
</feature>
<dbReference type="GO" id="GO:0005886">
    <property type="term" value="C:plasma membrane"/>
    <property type="evidence" value="ECO:0007669"/>
    <property type="project" value="UniProtKB-SubCell"/>
</dbReference>
<proteinExistence type="inferred from homology"/>
<feature type="compositionally biased region" description="Basic and acidic residues" evidence="7">
    <location>
        <begin position="53"/>
        <end position="62"/>
    </location>
</feature>
<protein>
    <recommendedName>
        <fullName evidence="6">Protein PNS1</fullName>
    </recommendedName>
</protein>
<keyword evidence="3 6" id="KW-0812">Transmembrane</keyword>
<dbReference type="OrthoDB" id="420519at2759"/>
<keyword evidence="9" id="KW-1185">Reference proteome</keyword>
<evidence type="ECO:0000256" key="7">
    <source>
        <dbReference type="SAM" id="MobiDB-lite"/>
    </source>
</evidence>
<feature type="transmembrane region" description="Helical" evidence="6">
    <location>
        <begin position="710"/>
        <end position="729"/>
    </location>
</feature>
<evidence type="ECO:0000313" key="9">
    <source>
        <dbReference type="Proteomes" id="UP000241462"/>
    </source>
</evidence>